<accession>A0A2W5MVH7</accession>
<organism evidence="1 2">
    <name type="scientific">Sphingopyxis macrogoltabida</name>
    <name type="common">Sphingomonas macrogoltabidus</name>
    <dbReference type="NCBI Taxonomy" id="33050"/>
    <lineage>
        <taxon>Bacteria</taxon>
        <taxon>Pseudomonadati</taxon>
        <taxon>Pseudomonadota</taxon>
        <taxon>Alphaproteobacteria</taxon>
        <taxon>Sphingomonadales</taxon>
        <taxon>Sphingomonadaceae</taxon>
        <taxon>Sphingopyxis</taxon>
    </lineage>
</organism>
<gene>
    <name evidence="1" type="ORF">DI569_11155</name>
</gene>
<comment type="caution">
    <text evidence="1">The sequence shown here is derived from an EMBL/GenBank/DDBJ whole genome shotgun (WGS) entry which is preliminary data.</text>
</comment>
<protein>
    <submittedName>
        <fullName evidence="1">Uncharacterized protein</fullName>
    </submittedName>
</protein>
<sequence length="149" mass="15864">MALFMTPALASAQEEAGSEATGAWHGTFQLDRDDPRIRTRDGADLLRIQVIHSSGAPLATISWVAGRAICEDPAAEPCDWVGTSGMGQARVLQHDLVFTLPLSAEAEDPVIVILRKSAGPQAGVGQMMNSQAEFAYDFTYSDADGELGE</sequence>
<dbReference type="AlphaFoldDB" id="A0A2W5MVH7"/>
<reference evidence="1 2" key="1">
    <citation type="submission" date="2017-08" db="EMBL/GenBank/DDBJ databases">
        <title>Infants hospitalized years apart are colonized by the same room-sourced microbial strains.</title>
        <authorList>
            <person name="Brooks B."/>
            <person name="Olm M.R."/>
            <person name="Firek B.A."/>
            <person name="Baker R."/>
            <person name="Thomas B.C."/>
            <person name="Morowitz M.J."/>
            <person name="Banfield J.F."/>
        </authorList>
    </citation>
    <scope>NUCLEOTIDE SEQUENCE [LARGE SCALE GENOMIC DNA]</scope>
    <source>
        <strain evidence="1">S2_005_003_R2_47</strain>
    </source>
</reference>
<evidence type="ECO:0000313" key="1">
    <source>
        <dbReference type="EMBL" id="PZQ21693.1"/>
    </source>
</evidence>
<dbReference type="EMBL" id="QFPJ01000025">
    <property type="protein sequence ID" value="PZQ21693.1"/>
    <property type="molecule type" value="Genomic_DNA"/>
</dbReference>
<proteinExistence type="predicted"/>
<evidence type="ECO:0000313" key="2">
    <source>
        <dbReference type="Proteomes" id="UP000248597"/>
    </source>
</evidence>
<dbReference type="Proteomes" id="UP000248597">
    <property type="component" value="Unassembled WGS sequence"/>
</dbReference>
<name>A0A2W5MVH7_SPHMC</name>